<gene>
    <name evidence="2" type="ORF">I3842_10G099200</name>
</gene>
<name>A0A922J3S0_CARIL</name>
<proteinExistence type="predicted"/>
<organism evidence="2 3">
    <name type="scientific">Carya illinoinensis</name>
    <name type="common">Pecan</name>
    <dbReference type="NCBI Taxonomy" id="32201"/>
    <lineage>
        <taxon>Eukaryota</taxon>
        <taxon>Viridiplantae</taxon>
        <taxon>Streptophyta</taxon>
        <taxon>Embryophyta</taxon>
        <taxon>Tracheophyta</taxon>
        <taxon>Spermatophyta</taxon>
        <taxon>Magnoliopsida</taxon>
        <taxon>eudicotyledons</taxon>
        <taxon>Gunneridae</taxon>
        <taxon>Pentapetalae</taxon>
        <taxon>rosids</taxon>
        <taxon>fabids</taxon>
        <taxon>Fagales</taxon>
        <taxon>Juglandaceae</taxon>
        <taxon>Carya</taxon>
    </lineage>
</organism>
<accession>A0A922J3S0</accession>
<evidence type="ECO:0000256" key="1">
    <source>
        <dbReference type="SAM" id="MobiDB-lite"/>
    </source>
</evidence>
<evidence type="ECO:0000313" key="2">
    <source>
        <dbReference type="EMBL" id="KAG6692153.1"/>
    </source>
</evidence>
<protein>
    <submittedName>
        <fullName evidence="2">Uncharacterized protein</fullName>
    </submittedName>
</protein>
<reference evidence="2" key="1">
    <citation type="submission" date="2021-01" db="EMBL/GenBank/DDBJ databases">
        <authorList>
            <person name="Lovell J.T."/>
            <person name="Bentley N."/>
            <person name="Bhattarai G."/>
            <person name="Jenkins J.W."/>
            <person name="Sreedasyam A."/>
            <person name="Alarcon Y."/>
            <person name="Bock C."/>
            <person name="Boston L."/>
            <person name="Carlson J."/>
            <person name="Cervantes K."/>
            <person name="Clermont K."/>
            <person name="Krom N."/>
            <person name="Kubenka K."/>
            <person name="Mamidi S."/>
            <person name="Mattison C."/>
            <person name="Monteros M."/>
            <person name="Pisani C."/>
            <person name="Plott C."/>
            <person name="Rajasekar S."/>
            <person name="Rhein H.S."/>
            <person name="Rohla C."/>
            <person name="Song M."/>
            <person name="Hilaire R.S."/>
            <person name="Shu S."/>
            <person name="Wells L."/>
            <person name="Wang X."/>
            <person name="Webber J."/>
            <person name="Heerema R.J."/>
            <person name="Klein P."/>
            <person name="Conner P."/>
            <person name="Grauke L."/>
            <person name="Grimwood J."/>
            <person name="Schmutz J."/>
            <person name="Randall J.J."/>
        </authorList>
    </citation>
    <scope>NUCLEOTIDE SEQUENCE</scope>
    <source>
        <tissue evidence="2">Leaf</tissue>
    </source>
</reference>
<comment type="caution">
    <text evidence="2">The sequence shown here is derived from an EMBL/GenBank/DDBJ whole genome shotgun (WGS) entry which is preliminary data.</text>
</comment>
<feature type="compositionally biased region" description="Polar residues" evidence="1">
    <location>
        <begin position="40"/>
        <end position="49"/>
    </location>
</feature>
<dbReference type="Proteomes" id="UP000811246">
    <property type="component" value="Chromosome 10"/>
</dbReference>
<dbReference type="AlphaFoldDB" id="A0A922J3S0"/>
<evidence type="ECO:0000313" key="3">
    <source>
        <dbReference type="Proteomes" id="UP000811246"/>
    </source>
</evidence>
<feature type="region of interest" description="Disordered" evidence="1">
    <location>
        <begin position="1"/>
        <end position="49"/>
    </location>
</feature>
<sequence length="105" mass="11114">MHHGGKLVPPTAQPLEKISTTVSPAITTTPPPSRSATTPKGNQLADSTTTQVRAAVADLVSAWNSSSSTTAGPFQNTNNICFLTRKQSTCFPHRWSQTNCGSQTC</sequence>
<feature type="compositionally biased region" description="Low complexity" evidence="1">
    <location>
        <begin position="18"/>
        <end position="39"/>
    </location>
</feature>
<dbReference type="EMBL" id="CM031834">
    <property type="protein sequence ID" value="KAG6692153.1"/>
    <property type="molecule type" value="Genomic_DNA"/>
</dbReference>